<feature type="domain" description="Outer membrane channel protein CpnT-like N-terminal" evidence="2">
    <location>
        <begin position="56"/>
        <end position="204"/>
    </location>
</feature>
<dbReference type="EMBL" id="JBIAZU010000007">
    <property type="protein sequence ID" value="MFF5295348.1"/>
    <property type="molecule type" value="Genomic_DNA"/>
</dbReference>
<dbReference type="InterPro" id="IPR036689">
    <property type="entry name" value="ESAT-6-like_sf"/>
</dbReference>
<sequence length="353" mass="37720">MNPLVVAASDGPKNAWSGVWIAEDIELIGRGVRDGNWIDGTLGVVGTGLDALAMISDPVGVLLQYGVSWLIEHVRPLSEALDWLAGDPAQIAAHAQTWRNIAADLRVDADGLARAAQWDTAEWTGAAGDAYRAWAADRAQGLGALVGASETMSAIVEGAGMLIAAVRVMVRDAVATVVSRLIVYATEELASFGLATGWVVAQVTTLVASWAAKISEWLRSLIRSLRALDGESGWLASLIEKIKEHFSRSRRPEEPSAEPPKKIGGPKEFDPQELRGLGPDEVRARIPDNWAADSSARGGGQVFRDPDNFGRQIRIMPGYPPGSRPDPITWGPYAVVSQGGKQVKIPLKGNPTL</sequence>
<evidence type="ECO:0000259" key="2">
    <source>
        <dbReference type="Pfam" id="PF25547"/>
    </source>
</evidence>
<feature type="region of interest" description="Disordered" evidence="1">
    <location>
        <begin position="291"/>
        <end position="326"/>
    </location>
</feature>
<name>A0ABW6WPY2_9ACTN</name>
<accession>A0ABW6WPY2</accession>
<reference evidence="3 4" key="1">
    <citation type="submission" date="2024-10" db="EMBL/GenBank/DDBJ databases">
        <title>The Natural Products Discovery Center: Release of the First 8490 Sequenced Strains for Exploring Actinobacteria Biosynthetic Diversity.</title>
        <authorList>
            <person name="Kalkreuter E."/>
            <person name="Kautsar S.A."/>
            <person name="Yang D."/>
            <person name="Bader C.D."/>
            <person name="Teijaro C.N."/>
            <person name="Fluegel L."/>
            <person name="Davis C.M."/>
            <person name="Simpson J.R."/>
            <person name="Lauterbach L."/>
            <person name="Steele A.D."/>
            <person name="Gui C."/>
            <person name="Meng S."/>
            <person name="Li G."/>
            <person name="Viehrig K."/>
            <person name="Ye F."/>
            <person name="Su P."/>
            <person name="Kiefer A.F."/>
            <person name="Nichols A."/>
            <person name="Cepeda A.J."/>
            <person name="Yan W."/>
            <person name="Fan B."/>
            <person name="Jiang Y."/>
            <person name="Adhikari A."/>
            <person name="Zheng C.-J."/>
            <person name="Schuster L."/>
            <person name="Cowan T.M."/>
            <person name="Smanski M.J."/>
            <person name="Chevrette M.G."/>
            <person name="De Carvalho L.P.S."/>
            <person name="Shen B."/>
        </authorList>
    </citation>
    <scope>NUCLEOTIDE SEQUENCE [LARGE SCALE GENOMIC DNA]</scope>
    <source>
        <strain evidence="3 4">NPDC000087</strain>
    </source>
</reference>
<keyword evidence="4" id="KW-1185">Reference proteome</keyword>
<dbReference type="Pfam" id="PF25547">
    <property type="entry name" value="WXG100_2"/>
    <property type="match status" value="1"/>
</dbReference>
<dbReference type="RefSeq" id="WP_245577429.1">
    <property type="nucleotide sequence ID" value="NZ_JBIAZU010000007.1"/>
</dbReference>
<dbReference type="SUPFAM" id="SSF140453">
    <property type="entry name" value="EsxAB dimer-like"/>
    <property type="match status" value="1"/>
</dbReference>
<organism evidence="3 4">
    <name type="scientific">Paractinoplanes globisporus</name>
    <dbReference type="NCBI Taxonomy" id="113565"/>
    <lineage>
        <taxon>Bacteria</taxon>
        <taxon>Bacillati</taxon>
        <taxon>Actinomycetota</taxon>
        <taxon>Actinomycetes</taxon>
        <taxon>Micromonosporales</taxon>
        <taxon>Micromonosporaceae</taxon>
        <taxon>Paractinoplanes</taxon>
    </lineage>
</organism>
<comment type="caution">
    <text evidence="3">The sequence shown here is derived from an EMBL/GenBank/DDBJ whole genome shotgun (WGS) entry which is preliminary data.</text>
</comment>
<feature type="region of interest" description="Disordered" evidence="1">
    <location>
        <begin position="246"/>
        <end position="275"/>
    </location>
</feature>
<proteinExistence type="predicted"/>
<dbReference type="InterPro" id="IPR057746">
    <property type="entry name" value="CpnT-like_N"/>
</dbReference>
<protein>
    <submittedName>
        <fullName evidence="3">WXG100 family type VII secretion target</fullName>
    </submittedName>
</protein>
<evidence type="ECO:0000256" key="1">
    <source>
        <dbReference type="SAM" id="MobiDB-lite"/>
    </source>
</evidence>
<gene>
    <name evidence="3" type="ORF">ACFY35_38430</name>
</gene>
<dbReference type="Proteomes" id="UP001602245">
    <property type="component" value="Unassembled WGS sequence"/>
</dbReference>
<evidence type="ECO:0000313" key="3">
    <source>
        <dbReference type="EMBL" id="MFF5295348.1"/>
    </source>
</evidence>
<evidence type="ECO:0000313" key="4">
    <source>
        <dbReference type="Proteomes" id="UP001602245"/>
    </source>
</evidence>